<gene>
    <name evidence="8" type="primary">fluC</name>
    <name evidence="8" type="synonym">crcB</name>
    <name evidence="9" type="ORF">SAMN04488066_12147</name>
</gene>
<feature type="transmembrane region" description="Helical" evidence="8">
    <location>
        <begin position="36"/>
        <end position="54"/>
    </location>
</feature>
<keyword evidence="4 8" id="KW-1133">Transmembrane helix</keyword>
<evidence type="ECO:0000256" key="8">
    <source>
        <dbReference type="HAMAP-Rule" id="MF_00454"/>
    </source>
</evidence>
<evidence type="ECO:0000256" key="5">
    <source>
        <dbReference type="ARBA" id="ARBA00023136"/>
    </source>
</evidence>
<comment type="subcellular location">
    <subcellularLocation>
        <location evidence="1 8">Cell membrane</location>
        <topology evidence="1 8">Multi-pass membrane protein</topology>
    </subcellularLocation>
</comment>
<comment type="similarity">
    <text evidence="6 8">Belongs to the fluoride channel Fluc/FEX (TC 1.A.43) family.</text>
</comment>
<dbReference type="GO" id="GO:0140114">
    <property type="term" value="P:cellular detoxification of fluoride"/>
    <property type="evidence" value="ECO:0007669"/>
    <property type="project" value="UniProtKB-UniRule"/>
</dbReference>
<keyword evidence="10" id="KW-1185">Reference proteome</keyword>
<keyword evidence="3 8" id="KW-0812">Transmembrane</keyword>
<keyword evidence="8" id="KW-0813">Transport</keyword>
<evidence type="ECO:0000313" key="10">
    <source>
        <dbReference type="Proteomes" id="UP000323537"/>
    </source>
</evidence>
<feature type="transmembrane region" description="Helical" evidence="8">
    <location>
        <begin position="92"/>
        <end position="119"/>
    </location>
</feature>
<keyword evidence="8" id="KW-0479">Metal-binding</keyword>
<dbReference type="Pfam" id="PF02537">
    <property type="entry name" value="CRCB"/>
    <property type="match status" value="1"/>
</dbReference>
<reference evidence="9 10" key="1">
    <citation type="submission" date="2016-10" db="EMBL/GenBank/DDBJ databases">
        <authorList>
            <person name="Varghese N."/>
            <person name="Submissions S."/>
        </authorList>
    </citation>
    <scope>NUCLEOTIDE SEQUENCE [LARGE SCALE GENOMIC DNA]</scope>
    <source>
        <strain evidence="9 10">CGMCC 1.6377</strain>
    </source>
</reference>
<dbReference type="GO" id="GO:0005886">
    <property type="term" value="C:plasma membrane"/>
    <property type="evidence" value="ECO:0007669"/>
    <property type="project" value="UniProtKB-SubCell"/>
</dbReference>
<keyword evidence="8" id="KW-0407">Ion channel</keyword>
<organism evidence="9 10">
    <name type="scientific">Halorubrum aquaticum</name>
    <dbReference type="NCBI Taxonomy" id="387340"/>
    <lineage>
        <taxon>Archaea</taxon>
        <taxon>Methanobacteriati</taxon>
        <taxon>Methanobacteriota</taxon>
        <taxon>Stenosarchaea group</taxon>
        <taxon>Halobacteria</taxon>
        <taxon>Halobacteriales</taxon>
        <taxon>Haloferacaceae</taxon>
        <taxon>Halorubrum</taxon>
    </lineage>
</organism>
<dbReference type="InterPro" id="IPR003691">
    <property type="entry name" value="FluC"/>
</dbReference>
<dbReference type="GO" id="GO:0046872">
    <property type="term" value="F:metal ion binding"/>
    <property type="evidence" value="ECO:0007669"/>
    <property type="project" value="UniProtKB-KW"/>
</dbReference>
<evidence type="ECO:0000256" key="4">
    <source>
        <dbReference type="ARBA" id="ARBA00022989"/>
    </source>
</evidence>
<evidence type="ECO:0000313" key="9">
    <source>
        <dbReference type="EMBL" id="SFH72390.1"/>
    </source>
</evidence>
<comment type="function">
    <text evidence="8">Fluoride-specific ion channel. Important for reducing fluoride concentration in the cell, thus reducing its toxicity.</text>
</comment>
<evidence type="ECO:0000256" key="3">
    <source>
        <dbReference type="ARBA" id="ARBA00022692"/>
    </source>
</evidence>
<accession>A0A1I3CCW8</accession>
<feature type="transmembrane region" description="Helical" evidence="8">
    <location>
        <begin position="61"/>
        <end position="80"/>
    </location>
</feature>
<keyword evidence="8" id="KW-0406">Ion transport</keyword>
<comment type="catalytic activity">
    <reaction evidence="7">
        <text>fluoride(in) = fluoride(out)</text>
        <dbReference type="Rhea" id="RHEA:76159"/>
        <dbReference type="ChEBI" id="CHEBI:17051"/>
    </reaction>
    <physiologicalReaction direction="left-to-right" evidence="7">
        <dbReference type="Rhea" id="RHEA:76160"/>
    </physiologicalReaction>
</comment>
<proteinExistence type="inferred from homology"/>
<evidence type="ECO:0000256" key="6">
    <source>
        <dbReference type="ARBA" id="ARBA00035120"/>
    </source>
</evidence>
<dbReference type="Proteomes" id="UP000323537">
    <property type="component" value="Unassembled WGS sequence"/>
</dbReference>
<dbReference type="HAMAP" id="MF_00454">
    <property type="entry name" value="FluC"/>
    <property type="match status" value="1"/>
</dbReference>
<evidence type="ECO:0000256" key="1">
    <source>
        <dbReference type="ARBA" id="ARBA00004651"/>
    </source>
</evidence>
<protein>
    <recommendedName>
        <fullName evidence="8">Fluoride-specific ion channel FluC</fullName>
    </recommendedName>
</protein>
<dbReference type="AlphaFoldDB" id="A0A1I3CCW8"/>
<keyword evidence="5 8" id="KW-0472">Membrane</keyword>
<dbReference type="GO" id="GO:0062054">
    <property type="term" value="F:fluoride channel activity"/>
    <property type="evidence" value="ECO:0007669"/>
    <property type="project" value="UniProtKB-UniRule"/>
</dbReference>
<feature type="binding site" evidence="8">
    <location>
        <position position="73"/>
    </location>
    <ligand>
        <name>Na(+)</name>
        <dbReference type="ChEBI" id="CHEBI:29101"/>
        <note>structural</note>
    </ligand>
</feature>
<dbReference type="EMBL" id="FOPZ01000021">
    <property type="protein sequence ID" value="SFH72390.1"/>
    <property type="molecule type" value="Genomic_DNA"/>
</dbReference>
<comment type="activity regulation">
    <text evidence="8">Na(+) is not transported, but it plays an essential structural role and its presence is essential for fluoride channel function.</text>
</comment>
<name>A0A1I3CCW8_9EURY</name>
<sequence length="122" mass="11681">MTVTGPLVGALAVGLGGAAGATCRHLVGLAVSGRRSLVAVNTLGSLALGGLLAAPVDSVVALALGVGFCGAFTTFSSFAVETVTTAESGDRNVAVGFALGVLLAAIGAVLIGSTLVLALTRT</sequence>
<evidence type="ECO:0000256" key="2">
    <source>
        <dbReference type="ARBA" id="ARBA00022475"/>
    </source>
</evidence>
<keyword evidence="2 8" id="KW-1003">Cell membrane</keyword>
<feature type="binding site" evidence="8">
    <location>
        <position position="70"/>
    </location>
    <ligand>
        <name>Na(+)</name>
        <dbReference type="ChEBI" id="CHEBI:29101"/>
        <note>structural</note>
    </ligand>
</feature>
<evidence type="ECO:0000256" key="7">
    <source>
        <dbReference type="ARBA" id="ARBA00035585"/>
    </source>
</evidence>
<keyword evidence="8" id="KW-0915">Sodium</keyword>